<dbReference type="InterPro" id="IPR002591">
    <property type="entry name" value="Phosphodiest/P_Trfase"/>
</dbReference>
<evidence type="ECO:0000256" key="5">
    <source>
        <dbReference type="ARBA" id="ARBA00022679"/>
    </source>
</evidence>
<evidence type="ECO:0000256" key="8">
    <source>
        <dbReference type="ARBA" id="ARBA00022989"/>
    </source>
</evidence>
<dbReference type="Gene3D" id="3.40.720.10">
    <property type="entry name" value="Alkaline Phosphatase, subunit A"/>
    <property type="match status" value="1"/>
</dbReference>
<dbReference type="PANTHER" id="PTHR23071:SF1">
    <property type="entry name" value="GPI ETHANOLAMINE PHOSPHATE TRANSFERASE 3"/>
    <property type="match status" value="1"/>
</dbReference>
<dbReference type="UniPathway" id="UPA00196"/>
<feature type="transmembrane region" description="Helical" evidence="11">
    <location>
        <begin position="469"/>
        <end position="487"/>
    </location>
</feature>
<gene>
    <name evidence="12" type="ORF">D915_008096</name>
</gene>
<proteinExistence type="inferred from homology"/>
<evidence type="ECO:0000256" key="9">
    <source>
        <dbReference type="ARBA" id="ARBA00023136"/>
    </source>
</evidence>
<dbReference type="GO" id="GO:0051377">
    <property type="term" value="F:mannose-ethanolamine phosphotransferase activity"/>
    <property type="evidence" value="ECO:0007669"/>
    <property type="project" value="InterPro"/>
</dbReference>
<keyword evidence="6 11" id="KW-0812">Transmembrane</keyword>
<feature type="transmembrane region" description="Helical" evidence="11">
    <location>
        <begin position="553"/>
        <end position="574"/>
    </location>
</feature>
<comment type="similarity">
    <text evidence="3">Belongs to the PIGG/PIGN/PIGO family. PIGO subfamily.</text>
</comment>
<dbReference type="EMBL" id="JXXN02003669">
    <property type="protein sequence ID" value="THD21300.1"/>
    <property type="molecule type" value="Genomic_DNA"/>
</dbReference>
<reference evidence="12" key="1">
    <citation type="submission" date="2019-03" db="EMBL/GenBank/DDBJ databases">
        <title>Improved annotation for the trematode Fasciola hepatica.</title>
        <authorList>
            <person name="Choi Y.-J."/>
            <person name="Martin J."/>
            <person name="Mitreva M."/>
        </authorList>
    </citation>
    <scope>NUCLEOTIDE SEQUENCE [LARGE SCALE GENOMIC DNA]</scope>
</reference>
<comment type="caution">
    <text evidence="12">The sequence shown here is derived from an EMBL/GenBank/DDBJ whole genome shotgun (WGS) entry which is preliminary data.</text>
</comment>
<keyword evidence="9 11" id="KW-0472">Membrane</keyword>
<evidence type="ECO:0000256" key="7">
    <source>
        <dbReference type="ARBA" id="ARBA00022824"/>
    </source>
</evidence>
<feature type="transmembrane region" description="Helical" evidence="11">
    <location>
        <begin position="696"/>
        <end position="716"/>
    </location>
</feature>
<feature type="transmembrane region" description="Helical" evidence="11">
    <location>
        <begin position="958"/>
        <end position="979"/>
    </location>
</feature>
<evidence type="ECO:0000256" key="2">
    <source>
        <dbReference type="ARBA" id="ARBA00004687"/>
    </source>
</evidence>
<feature type="transmembrane region" description="Helical" evidence="11">
    <location>
        <begin position="499"/>
        <end position="515"/>
    </location>
</feature>
<dbReference type="Pfam" id="PF01663">
    <property type="entry name" value="Phosphodiest"/>
    <property type="match status" value="1"/>
</dbReference>
<accession>A0A4E0RYA2</accession>
<evidence type="ECO:0000256" key="6">
    <source>
        <dbReference type="ARBA" id="ARBA00022692"/>
    </source>
</evidence>
<sequence>MYPKNYWRFWNTLGCFGYFAGLLIFFWGFLLNRSEFRDVSVFSMMGMNRSHSHVGRVIIILADALSYTFVRPQPGLLGDPSTFQMPFVTRLLAASLVDKSRMQLMHFIADPPSTTLQRLKALTTGSMPTFVDAGANFGGSRLMEDNLIKQWYQDGRRVLFVGDDTWISLFPTEFNESHPYPSFDVRDLDTVDRAVSEYVLSQLADNVPPWDVLIGHMLGVDHCGHTYGPNHPTMARKLQELDDLIRHIVERMRPSDLLVVAGDHGMTTAGNHGGDSLLELDAALLVYPDRGRPNSSHSTVDKDLQVAQIDLVPTLACLTGIPIPYSNLGVLVPELISSDEMFRSCLVENMIQMIRYTIRYHHEIGEFALPVELATFIQSFRGQNFTKMIDVTTQLPSKEMLSQLHALQNAYRAHWTRFDLVRMWLGACLMLTSLLYRFSSEPFISTLLLGQLGGTILAVLSAPLSWLQLPLIVLCPALILFQIVRTFWPRTAQSGWTPYHPLCIVISLSLVYWSNSFLVNELGVTHFLIQTLLLCQLMGHVKNMTRKDQKTKFAFGLYILIPTIILSLFIRFSLMLEMCREESYPNSTCRPVTDPWIVKPLGKLSHAEAYSLASWRVLFSVGCLAGAMITVRVWLKHSGLLTIWNWTRLVIELLVPIGLFTLTVCWILDVAPVALQQRFQTIILPTLFFHRIRVTCARVLLLFIAFVAVVLMHYPLLTEWTVSDSLNSSRKFGRARGDMAPQDKGKPVYTGWFVLTLVELPLLVYLLFLNEIHVISLLLVPLAIVFYTGAGFPFELLPSSDTSSAVCRYLRLASDWHVAVFLCLLDNLSFYTTGHQPTLADIPWDAAFTIYVGDHTTHVLPAVMVLTHLFSGSLLVAASVPLCLTAPLVMSHWFPADPKRHFCLAEYMFSTSEKNASEFTNALDRLCSRLFFAKSILTLSSVLGVGILRRHLMVWKIFAPRLIFSTVSLLVTGLALFFVRWITVLTVHRSAVNYSSTWLTRINKNDFSKLVSRMGRV</sequence>
<dbReference type="GO" id="GO:0005789">
    <property type="term" value="C:endoplasmic reticulum membrane"/>
    <property type="evidence" value="ECO:0007669"/>
    <property type="project" value="UniProtKB-SubCell"/>
</dbReference>
<dbReference type="PANTHER" id="PTHR23071">
    <property type="entry name" value="PHOSPHATIDYLINOSITOL GLYCAN"/>
    <property type="match status" value="1"/>
</dbReference>
<dbReference type="InterPro" id="IPR039524">
    <property type="entry name" value="PIGO/GPI13"/>
</dbReference>
<feature type="transmembrane region" description="Helical" evidence="11">
    <location>
        <begin position="775"/>
        <end position="794"/>
    </location>
</feature>
<feature type="transmembrane region" description="Helical" evidence="11">
    <location>
        <begin position="613"/>
        <end position="635"/>
    </location>
</feature>
<dbReference type="Proteomes" id="UP000230066">
    <property type="component" value="Unassembled WGS sequence"/>
</dbReference>
<evidence type="ECO:0000256" key="4">
    <source>
        <dbReference type="ARBA" id="ARBA00022502"/>
    </source>
</evidence>
<keyword evidence="5 12" id="KW-0808">Transferase</keyword>
<keyword evidence="8 11" id="KW-1133">Transmembrane helix</keyword>
<evidence type="ECO:0000313" key="12">
    <source>
        <dbReference type="EMBL" id="THD21300.1"/>
    </source>
</evidence>
<comment type="subcellular location">
    <subcellularLocation>
        <location evidence="1">Endoplasmic reticulum membrane</location>
        <topology evidence="1">Multi-pass membrane protein</topology>
    </subcellularLocation>
</comment>
<comment type="pathway">
    <text evidence="2">Glycolipid biosynthesis; glycosylphosphatidylinositol-anchor biosynthesis.</text>
</comment>
<name>A0A4E0RYA2_FASHE</name>
<dbReference type="CDD" id="cd16023">
    <property type="entry name" value="GPI_EPT_3"/>
    <property type="match status" value="1"/>
</dbReference>
<feature type="transmembrane region" description="Helical" evidence="11">
    <location>
        <begin position="655"/>
        <end position="675"/>
    </location>
</feature>
<keyword evidence="7" id="KW-0256">Endoplasmic reticulum</keyword>
<evidence type="ECO:0000256" key="11">
    <source>
        <dbReference type="SAM" id="Phobius"/>
    </source>
</evidence>
<dbReference type="InterPro" id="IPR037675">
    <property type="entry name" value="PIG-O_N"/>
</dbReference>
<organism evidence="12 13">
    <name type="scientific">Fasciola hepatica</name>
    <name type="common">Liver fluke</name>
    <dbReference type="NCBI Taxonomy" id="6192"/>
    <lineage>
        <taxon>Eukaryota</taxon>
        <taxon>Metazoa</taxon>
        <taxon>Spiralia</taxon>
        <taxon>Lophotrochozoa</taxon>
        <taxon>Platyhelminthes</taxon>
        <taxon>Trematoda</taxon>
        <taxon>Digenea</taxon>
        <taxon>Plagiorchiida</taxon>
        <taxon>Echinostomata</taxon>
        <taxon>Echinostomatoidea</taxon>
        <taxon>Fasciolidae</taxon>
        <taxon>Fasciola</taxon>
    </lineage>
</organism>
<dbReference type="AlphaFoldDB" id="A0A4E0RYA2"/>
<feature type="transmembrane region" description="Helical" evidence="11">
    <location>
        <begin position="6"/>
        <end position="32"/>
    </location>
</feature>
<keyword evidence="4" id="KW-0337">GPI-anchor biosynthesis</keyword>
<feature type="transmembrane region" description="Helical" evidence="11">
    <location>
        <begin position="931"/>
        <end position="952"/>
    </location>
</feature>
<evidence type="ECO:0000256" key="3">
    <source>
        <dbReference type="ARBA" id="ARBA00008695"/>
    </source>
</evidence>
<evidence type="ECO:0000256" key="10">
    <source>
        <dbReference type="ARBA" id="ARBA00023180"/>
    </source>
</evidence>
<protein>
    <submittedName>
        <fullName evidence="12">GPI ethanolamine phosphate transferase 3</fullName>
    </submittedName>
</protein>
<evidence type="ECO:0000313" key="13">
    <source>
        <dbReference type="Proteomes" id="UP000230066"/>
    </source>
</evidence>
<feature type="transmembrane region" description="Helical" evidence="11">
    <location>
        <begin position="749"/>
        <end position="768"/>
    </location>
</feature>
<keyword evidence="13" id="KW-1185">Reference proteome</keyword>
<evidence type="ECO:0000256" key="1">
    <source>
        <dbReference type="ARBA" id="ARBA00004477"/>
    </source>
</evidence>
<dbReference type="InterPro" id="IPR017850">
    <property type="entry name" value="Alkaline_phosphatase_core_sf"/>
</dbReference>
<dbReference type="SUPFAM" id="SSF53649">
    <property type="entry name" value="Alkaline phosphatase-like"/>
    <property type="match status" value="1"/>
</dbReference>
<dbReference type="GO" id="GO:0006506">
    <property type="term" value="P:GPI anchor biosynthetic process"/>
    <property type="evidence" value="ECO:0007669"/>
    <property type="project" value="UniProtKB-UniPathway"/>
</dbReference>
<keyword evidence="10" id="KW-0325">Glycoprotein</keyword>
<feature type="transmembrane region" description="Helical" evidence="11">
    <location>
        <begin position="869"/>
        <end position="890"/>
    </location>
</feature>